<feature type="region of interest" description="Disordered" evidence="1">
    <location>
        <begin position="82"/>
        <end position="134"/>
    </location>
</feature>
<feature type="transmembrane region" description="Helical" evidence="2">
    <location>
        <begin position="54"/>
        <end position="74"/>
    </location>
</feature>
<evidence type="ECO:0000313" key="3">
    <source>
        <dbReference type="EMBL" id="SJZ96852.1"/>
    </source>
</evidence>
<reference evidence="3 4" key="1">
    <citation type="submission" date="2017-02" db="EMBL/GenBank/DDBJ databases">
        <authorList>
            <person name="Peterson S.W."/>
        </authorList>
    </citation>
    <scope>NUCLEOTIDE SEQUENCE [LARGE SCALE GENOMIC DNA]</scope>
    <source>
        <strain evidence="3 4">ATCC 17233</strain>
    </source>
</reference>
<dbReference type="InterPro" id="IPR005077">
    <property type="entry name" value="Peptidase_C11"/>
</dbReference>
<dbReference type="OrthoDB" id="5507507at2"/>
<feature type="compositionally biased region" description="Polar residues" evidence="1">
    <location>
        <begin position="92"/>
        <end position="117"/>
    </location>
</feature>
<organism evidence="3 4">
    <name type="scientific">Eubacterium ruminantium</name>
    <dbReference type="NCBI Taxonomy" id="42322"/>
    <lineage>
        <taxon>Bacteria</taxon>
        <taxon>Bacillati</taxon>
        <taxon>Bacillota</taxon>
        <taxon>Clostridia</taxon>
        <taxon>Eubacteriales</taxon>
        <taxon>Eubacteriaceae</taxon>
        <taxon>Eubacterium</taxon>
    </lineage>
</organism>
<dbReference type="AlphaFoldDB" id="A0A1T4PZ92"/>
<sequence>MEQNNRPRAREKRVTDNGKGVGRKGEGLGTGPVGSSDVYSREEGSGERHISKGAAIGGGGGFLAVIIAILFSLFGGGGGAGGGAGAGSAGSNQGDNLQMGNGQSAVSTDNGVGNTTDSGHKLDTTVAPGSREKRTKILGENNDKITFMVYMCGTDLESKYGMSTADLNEMASADFGDNINIIVYTGGCNKWKTNGISSKVNQIFQVKKGSMTCLVDDDGNKAMTDPDTLSHFIKWCAENYPANRYELIMWDHGGGSVSGYGYDEKNQKSGSMTLSGINKALKDGGVTFDMIGFDACLMATAETALMLDPYADYLIASEETEPGIGWFYTNWLTKLGANTSMPTIELGKLIIDDYTSACAKSCRGQATTLSLIDLAEFAHTVPTEIGSFSKSVSSLITAKEYKKVSDARNGTREFATQSRIDQVDLVDLANKMDTAEGKKLADTIKGAVKYNRTSLNMVNAHGVSIYFPYQRTSYVDKACSNYSAIGMNDEYSKCIRQFASLETSGQIQAGGSTNAAASLFNMLGGGSGGGGDAISQLIGSFLGGGRSNIIDDLDENNTAFMDESGISTDDAADYISNNYFNPDNLKWNDDGKVAKISLPDDQWDLVHTIELNMFYDDGQGYLDLGLDNIYTFDDDGAMVAETDRTWISIDGQPVAYYHLSTVEDGDKYTITGRVPALLNGERINLILVFDNDNPYGFVAGYQQDYKNGETDTVAKIESELKEGDKLTFICDYYTYDGKYQDTYPIGDITVSSNMQISNTDVGEGKVKLAYLFTDIYNQKYWTPTIDR</sequence>
<dbReference type="RefSeq" id="WP_078787992.1">
    <property type="nucleotide sequence ID" value="NZ_FMTO01000015.1"/>
</dbReference>
<evidence type="ECO:0000313" key="4">
    <source>
        <dbReference type="Proteomes" id="UP000189857"/>
    </source>
</evidence>
<name>A0A1T4PZ92_9FIRM</name>
<dbReference type="Gene3D" id="3.40.50.11970">
    <property type="match status" value="1"/>
</dbReference>
<evidence type="ECO:0000256" key="2">
    <source>
        <dbReference type="SAM" id="Phobius"/>
    </source>
</evidence>
<evidence type="ECO:0008006" key="5">
    <source>
        <dbReference type="Google" id="ProtNLM"/>
    </source>
</evidence>
<feature type="region of interest" description="Disordered" evidence="1">
    <location>
        <begin position="1"/>
        <end position="45"/>
    </location>
</feature>
<protein>
    <recommendedName>
        <fullName evidence="5">Peptidase C11</fullName>
    </recommendedName>
</protein>
<dbReference type="PANTHER" id="PTHR37835">
    <property type="entry name" value="ALPHA-CLOSTRIPAIN"/>
    <property type="match status" value="1"/>
</dbReference>
<accession>A0A1T4PZ92</accession>
<keyword evidence="4" id="KW-1185">Reference proteome</keyword>
<gene>
    <name evidence="3" type="ORF">SAMN02745110_02198</name>
</gene>
<keyword evidence="2" id="KW-0472">Membrane</keyword>
<keyword evidence="2" id="KW-1133">Transmembrane helix</keyword>
<dbReference type="Proteomes" id="UP000189857">
    <property type="component" value="Unassembled WGS sequence"/>
</dbReference>
<evidence type="ECO:0000256" key="1">
    <source>
        <dbReference type="SAM" id="MobiDB-lite"/>
    </source>
</evidence>
<proteinExistence type="predicted"/>
<dbReference type="EMBL" id="FUXA01000015">
    <property type="protein sequence ID" value="SJZ96852.1"/>
    <property type="molecule type" value="Genomic_DNA"/>
</dbReference>
<dbReference type="PANTHER" id="PTHR37835:SF1">
    <property type="entry name" value="ALPHA-CLOSTRIPAIN"/>
    <property type="match status" value="1"/>
</dbReference>
<keyword evidence="2" id="KW-0812">Transmembrane</keyword>
<dbReference type="Pfam" id="PF03415">
    <property type="entry name" value="Peptidase_C11"/>
    <property type="match status" value="1"/>
</dbReference>